<sequence length="80" mass="8309">MGDIPWDFAGVIMGIAFVSTLFGQVAIDALIRRTGRGSVVVIVLAAFFTCACLLACYVAARSVVAFATSADHSIRAPGVC</sequence>
<reference evidence="2 3" key="1">
    <citation type="journal article" date="2013" name="BMC Genomics">
        <title>Reconstruction of the lipid metabolism for the microalga Monoraphidium neglectum from its genome sequence reveals characteristics suitable for biofuel production.</title>
        <authorList>
            <person name="Bogen C."/>
            <person name="Al-Dilaimi A."/>
            <person name="Albersmeier A."/>
            <person name="Wichmann J."/>
            <person name="Grundmann M."/>
            <person name="Rupp O."/>
            <person name="Lauersen K.J."/>
            <person name="Blifernez-Klassen O."/>
            <person name="Kalinowski J."/>
            <person name="Goesmann A."/>
            <person name="Mussgnug J.H."/>
            <person name="Kruse O."/>
        </authorList>
    </citation>
    <scope>NUCLEOTIDE SEQUENCE [LARGE SCALE GENOMIC DNA]</scope>
    <source>
        <strain evidence="2 3">SAG 48.87</strain>
    </source>
</reference>
<name>A0A0D2NDB4_9CHLO</name>
<dbReference type="GeneID" id="25737525"/>
<dbReference type="KEGG" id="mng:MNEG_4648"/>
<dbReference type="EMBL" id="KK100875">
    <property type="protein sequence ID" value="KIZ03311.1"/>
    <property type="molecule type" value="Genomic_DNA"/>
</dbReference>
<dbReference type="AlphaFoldDB" id="A0A0D2NDB4"/>
<accession>A0A0D2NDB4</accession>
<protein>
    <submittedName>
        <fullName evidence="2">Uncharacterized protein</fullName>
    </submittedName>
</protein>
<feature type="transmembrane region" description="Helical" evidence="1">
    <location>
        <begin position="6"/>
        <end position="27"/>
    </location>
</feature>
<feature type="transmembrane region" description="Helical" evidence="1">
    <location>
        <begin position="39"/>
        <end position="60"/>
    </location>
</feature>
<dbReference type="RefSeq" id="XP_013902330.1">
    <property type="nucleotide sequence ID" value="XM_014046876.1"/>
</dbReference>
<dbReference type="OrthoDB" id="434519at2759"/>
<evidence type="ECO:0000313" key="3">
    <source>
        <dbReference type="Proteomes" id="UP000054498"/>
    </source>
</evidence>
<keyword evidence="1" id="KW-0472">Membrane</keyword>
<keyword evidence="3" id="KW-1185">Reference proteome</keyword>
<gene>
    <name evidence="2" type="ORF">MNEG_4648</name>
</gene>
<dbReference type="Proteomes" id="UP000054498">
    <property type="component" value="Unassembled WGS sequence"/>
</dbReference>
<organism evidence="2 3">
    <name type="scientific">Monoraphidium neglectum</name>
    <dbReference type="NCBI Taxonomy" id="145388"/>
    <lineage>
        <taxon>Eukaryota</taxon>
        <taxon>Viridiplantae</taxon>
        <taxon>Chlorophyta</taxon>
        <taxon>core chlorophytes</taxon>
        <taxon>Chlorophyceae</taxon>
        <taxon>CS clade</taxon>
        <taxon>Sphaeropleales</taxon>
        <taxon>Selenastraceae</taxon>
        <taxon>Monoraphidium</taxon>
    </lineage>
</organism>
<proteinExistence type="predicted"/>
<evidence type="ECO:0000313" key="2">
    <source>
        <dbReference type="EMBL" id="KIZ03311.1"/>
    </source>
</evidence>
<evidence type="ECO:0000256" key="1">
    <source>
        <dbReference type="SAM" id="Phobius"/>
    </source>
</evidence>
<keyword evidence="1" id="KW-1133">Transmembrane helix</keyword>
<keyword evidence="1" id="KW-0812">Transmembrane</keyword>